<dbReference type="RefSeq" id="WP_107138500.1">
    <property type="nucleotide sequence ID" value="NZ_PYSV01000012.1"/>
</dbReference>
<gene>
    <name evidence="2" type="ORF">C8263_12655</name>
</gene>
<keyword evidence="1" id="KW-0472">Membrane</keyword>
<protein>
    <submittedName>
        <fullName evidence="2">Uncharacterized protein</fullName>
    </submittedName>
</protein>
<evidence type="ECO:0000313" key="3">
    <source>
        <dbReference type="Proteomes" id="UP000240317"/>
    </source>
</evidence>
<evidence type="ECO:0000256" key="1">
    <source>
        <dbReference type="SAM" id="Phobius"/>
    </source>
</evidence>
<evidence type="ECO:0000313" key="2">
    <source>
        <dbReference type="EMBL" id="PTA67416.1"/>
    </source>
</evidence>
<accession>A0A2T3W686</accession>
<dbReference type="Proteomes" id="UP000240317">
    <property type="component" value="Unassembled WGS sequence"/>
</dbReference>
<name>A0A2T3W686_9DEIO</name>
<keyword evidence="3" id="KW-1185">Reference proteome</keyword>
<proteinExistence type="predicted"/>
<comment type="caution">
    <text evidence="2">The sequence shown here is derived from an EMBL/GenBank/DDBJ whole genome shotgun (WGS) entry which is preliminary data.</text>
</comment>
<dbReference type="AlphaFoldDB" id="A0A2T3W686"/>
<organism evidence="2 3">
    <name type="scientific">Deinococcus arcticus</name>
    <dbReference type="NCBI Taxonomy" id="2136176"/>
    <lineage>
        <taxon>Bacteria</taxon>
        <taxon>Thermotogati</taxon>
        <taxon>Deinococcota</taxon>
        <taxon>Deinococci</taxon>
        <taxon>Deinococcales</taxon>
        <taxon>Deinococcaceae</taxon>
        <taxon>Deinococcus</taxon>
    </lineage>
</organism>
<sequence>MRDLLGGLLEGLIHVVTTLDLPWRWMFRVLGTLLTAMWPILNDQTLVLLGGLLLLGSFVRWPGSALR</sequence>
<dbReference type="EMBL" id="PYSV01000012">
    <property type="protein sequence ID" value="PTA67416.1"/>
    <property type="molecule type" value="Genomic_DNA"/>
</dbReference>
<keyword evidence="1" id="KW-1133">Transmembrane helix</keyword>
<keyword evidence="1" id="KW-0812">Transmembrane</keyword>
<feature type="transmembrane region" description="Helical" evidence="1">
    <location>
        <begin position="46"/>
        <end position="63"/>
    </location>
</feature>
<reference evidence="2 3" key="1">
    <citation type="submission" date="2018-03" db="EMBL/GenBank/DDBJ databases">
        <title>Draft genome of Deinococcus sp. OD32.</title>
        <authorList>
            <person name="Wang X.-P."/>
            <person name="Du Z.-J."/>
        </authorList>
    </citation>
    <scope>NUCLEOTIDE SEQUENCE [LARGE SCALE GENOMIC DNA]</scope>
    <source>
        <strain evidence="2 3">OD32</strain>
    </source>
</reference>